<dbReference type="InParanoid" id="A0A1X7VME4"/>
<sequence>MQEIETLLVKSCSAQPVKPSTALQAMYKDDISFNTLEFQLKMLPDLIETANKQQQMSIKKVTSINTICDIFKSCTFVPVTSARAERSFSTLKRVKNYLRTTKTKKSLNLLILHSQKHRTDEVNVVEVAKKFSLSDDKLYKTKVSDNYWWGLAPTLTGIGGAIAP</sequence>
<dbReference type="OrthoDB" id="6624624at2759"/>
<dbReference type="EnsemblMetazoa" id="Aqu2.1.40578_001">
    <property type="protein sequence ID" value="Aqu2.1.40578_001"/>
    <property type="gene ID" value="Aqu2.1.40578"/>
</dbReference>
<proteinExistence type="predicted"/>
<accession>A0A1X7VME4</accession>
<dbReference type="AlphaFoldDB" id="A0A1X7VME4"/>
<protein>
    <submittedName>
        <fullName evidence="1">Uncharacterized protein</fullName>
    </submittedName>
</protein>
<organism evidence="1">
    <name type="scientific">Amphimedon queenslandica</name>
    <name type="common">Sponge</name>
    <dbReference type="NCBI Taxonomy" id="400682"/>
    <lineage>
        <taxon>Eukaryota</taxon>
        <taxon>Metazoa</taxon>
        <taxon>Porifera</taxon>
        <taxon>Demospongiae</taxon>
        <taxon>Heteroscleromorpha</taxon>
        <taxon>Haplosclerida</taxon>
        <taxon>Niphatidae</taxon>
        <taxon>Amphimedon</taxon>
    </lineage>
</organism>
<name>A0A1X7VME4_AMPQE</name>
<evidence type="ECO:0000313" key="1">
    <source>
        <dbReference type="EnsemblMetazoa" id="Aqu2.1.40578_001"/>
    </source>
</evidence>
<reference evidence="1" key="1">
    <citation type="submission" date="2017-05" db="UniProtKB">
        <authorList>
            <consortium name="EnsemblMetazoa"/>
        </authorList>
    </citation>
    <scope>IDENTIFICATION</scope>
</reference>